<comment type="similarity">
    <text evidence="2">Belongs to the TrbL/VirB6 family.</text>
</comment>
<sequence length="365" mass="37043">MATQAAFTRLFGGDGQLTVALSLALTLYVALFALRLLTGQGRLGLAALTPRMMGLGLALTFATSWVAYSTVIWSLLAAGPDWIAASLLGIRGSATEAFAVRLDGLFAAVASAAEQAQVAVGEAKGTTPADLLSYAALLLLLGTVGVLVTSRIALATLLALGPIFLILAIFPGTRGLFAGWVRTAVLFALAPMFATLIGVGSVAMLDPVVAGLEGGDIGLAQAAAVFVAAAVHCMLMALALKLVGALTAGWNPAPGQAEGLWPAHRAGTADLTIAAPGQPWPGAAAIQPPAPGADSRYRDITAAVGRVGLPGSAETMPNVIRLPGLPFTTLPPLAPVRPVTASRRPALGPRRPAPKPVSPAKEPLK</sequence>
<keyword evidence="9" id="KW-1185">Reference proteome</keyword>
<dbReference type="AlphaFoldDB" id="A0A7X1KR32"/>
<feature type="transmembrane region" description="Helical" evidence="7">
    <location>
        <begin position="154"/>
        <end position="172"/>
    </location>
</feature>
<dbReference type="GO" id="GO:0016020">
    <property type="term" value="C:membrane"/>
    <property type="evidence" value="ECO:0007669"/>
    <property type="project" value="UniProtKB-SubCell"/>
</dbReference>
<evidence type="ECO:0000313" key="8">
    <source>
        <dbReference type="EMBL" id="MBC2670198.1"/>
    </source>
</evidence>
<protein>
    <submittedName>
        <fullName evidence="8">Type IV secretion system protein</fullName>
    </submittedName>
</protein>
<keyword evidence="3 7" id="KW-0812">Transmembrane</keyword>
<evidence type="ECO:0000256" key="7">
    <source>
        <dbReference type="SAM" id="Phobius"/>
    </source>
</evidence>
<name>A0A7X1KR32_9SPHN</name>
<keyword evidence="5 7" id="KW-0472">Membrane</keyword>
<gene>
    <name evidence="8" type="ORF">H7F53_13665</name>
</gene>
<evidence type="ECO:0000256" key="3">
    <source>
        <dbReference type="ARBA" id="ARBA00022692"/>
    </source>
</evidence>
<evidence type="ECO:0000256" key="5">
    <source>
        <dbReference type="ARBA" id="ARBA00023136"/>
    </source>
</evidence>
<feature type="transmembrane region" description="Helical" evidence="7">
    <location>
        <begin position="131"/>
        <end position="148"/>
    </location>
</feature>
<dbReference type="GO" id="GO:0030255">
    <property type="term" value="P:protein secretion by the type IV secretion system"/>
    <property type="evidence" value="ECO:0007669"/>
    <property type="project" value="InterPro"/>
</dbReference>
<evidence type="ECO:0000256" key="1">
    <source>
        <dbReference type="ARBA" id="ARBA00004141"/>
    </source>
</evidence>
<feature type="transmembrane region" description="Helical" evidence="7">
    <location>
        <begin position="184"/>
        <end position="205"/>
    </location>
</feature>
<feature type="transmembrane region" description="Helical" evidence="7">
    <location>
        <begin position="57"/>
        <end position="78"/>
    </location>
</feature>
<organism evidence="8 9">
    <name type="scientific">Novosphingobium piscinae</name>
    <dbReference type="NCBI Taxonomy" id="1507448"/>
    <lineage>
        <taxon>Bacteria</taxon>
        <taxon>Pseudomonadati</taxon>
        <taxon>Pseudomonadota</taxon>
        <taxon>Alphaproteobacteria</taxon>
        <taxon>Sphingomonadales</taxon>
        <taxon>Sphingomonadaceae</taxon>
        <taxon>Novosphingobium</taxon>
    </lineage>
</organism>
<keyword evidence="4 7" id="KW-1133">Transmembrane helix</keyword>
<feature type="region of interest" description="Disordered" evidence="6">
    <location>
        <begin position="331"/>
        <end position="365"/>
    </location>
</feature>
<evidence type="ECO:0000256" key="6">
    <source>
        <dbReference type="SAM" id="MobiDB-lite"/>
    </source>
</evidence>
<comment type="subcellular location">
    <subcellularLocation>
        <location evidence="1">Membrane</location>
        <topology evidence="1">Multi-pass membrane protein</topology>
    </subcellularLocation>
</comment>
<accession>A0A7X1KR32</accession>
<evidence type="ECO:0000256" key="2">
    <source>
        <dbReference type="ARBA" id="ARBA00007802"/>
    </source>
</evidence>
<dbReference type="Proteomes" id="UP000551327">
    <property type="component" value="Unassembled WGS sequence"/>
</dbReference>
<feature type="compositionally biased region" description="Low complexity" evidence="6">
    <location>
        <begin position="341"/>
        <end position="350"/>
    </location>
</feature>
<dbReference type="Pfam" id="PF04610">
    <property type="entry name" value="TrbL"/>
    <property type="match status" value="1"/>
</dbReference>
<feature type="transmembrane region" description="Helical" evidence="7">
    <location>
        <begin position="217"/>
        <end position="240"/>
    </location>
</feature>
<comment type="caution">
    <text evidence="8">The sequence shown here is derived from an EMBL/GenBank/DDBJ whole genome shotgun (WGS) entry which is preliminary data.</text>
</comment>
<dbReference type="InterPro" id="IPR007688">
    <property type="entry name" value="Conjugal_tfr_TrbL/VirB6"/>
</dbReference>
<evidence type="ECO:0000313" key="9">
    <source>
        <dbReference type="Proteomes" id="UP000551327"/>
    </source>
</evidence>
<dbReference type="EMBL" id="JACLAX010000015">
    <property type="protein sequence ID" value="MBC2670198.1"/>
    <property type="molecule type" value="Genomic_DNA"/>
</dbReference>
<evidence type="ECO:0000256" key="4">
    <source>
        <dbReference type="ARBA" id="ARBA00022989"/>
    </source>
</evidence>
<dbReference type="RefSeq" id="WP_185680055.1">
    <property type="nucleotide sequence ID" value="NZ_JACLAX010000015.1"/>
</dbReference>
<feature type="transmembrane region" description="Helical" evidence="7">
    <location>
        <begin position="17"/>
        <end position="37"/>
    </location>
</feature>
<reference evidence="8 9" key="1">
    <citation type="submission" date="2020-08" db="EMBL/GenBank/DDBJ databases">
        <title>The genome sequence of type strain Novosphingobium piscinae KCTC 42194.</title>
        <authorList>
            <person name="Liu Y."/>
        </authorList>
    </citation>
    <scope>NUCLEOTIDE SEQUENCE [LARGE SCALE GENOMIC DNA]</scope>
    <source>
        <strain evidence="8 9">KCTC 42194</strain>
    </source>
</reference>
<proteinExistence type="inferred from homology"/>